<proteinExistence type="predicted"/>
<gene>
    <name evidence="2" type="ORF">H3H32_06095</name>
</gene>
<keyword evidence="3" id="KW-1185">Reference proteome</keyword>
<reference evidence="2 3" key="1">
    <citation type="submission" date="2020-07" db="EMBL/GenBank/DDBJ databases">
        <title>Spirosoma foliorum sp. nov., isolated from the leaves on the Nejang mountain Korea, Republic of.</title>
        <authorList>
            <person name="Ho H."/>
            <person name="Lee Y.-J."/>
            <person name="Nurcahyanto D.-A."/>
            <person name="Kim S.-G."/>
        </authorList>
    </citation>
    <scope>NUCLEOTIDE SEQUENCE [LARGE SCALE GENOMIC DNA]</scope>
    <source>
        <strain evidence="2 3">PL0136</strain>
    </source>
</reference>
<evidence type="ECO:0000313" key="3">
    <source>
        <dbReference type="Proteomes" id="UP000515369"/>
    </source>
</evidence>
<dbReference type="RefSeq" id="WP_182461780.1">
    <property type="nucleotide sequence ID" value="NZ_CP059732.1"/>
</dbReference>
<dbReference type="AlphaFoldDB" id="A0A7G5H068"/>
<sequence length="70" mass="7557">MSTHLAHFRRFIGACLLISLGLLSACGPSTKTKTATVPIDTTVFDDDTLEVGNAAKLKKTERAVETEHAR</sequence>
<feature type="signal peptide" evidence="1">
    <location>
        <begin position="1"/>
        <end position="25"/>
    </location>
</feature>
<organism evidence="2 3">
    <name type="scientific">Spirosoma foliorum</name>
    <dbReference type="NCBI Taxonomy" id="2710596"/>
    <lineage>
        <taxon>Bacteria</taxon>
        <taxon>Pseudomonadati</taxon>
        <taxon>Bacteroidota</taxon>
        <taxon>Cytophagia</taxon>
        <taxon>Cytophagales</taxon>
        <taxon>Cytophagaceae</taxon>
        <taxon>Spirosoma</taxon>
    </lineage>
</organism>
<accession>A0A7G5H068</accession>
<dbReference type="Proteomes" id="UP000515369">
    <property type="component" value="Chromosome"/>
</dbReference>
<feature type="chain" id="PRO_5028833194" evidence="1">
    <location>
        <begin position="26"/>
        <end position="70"/>
    </location>
</feature>
<protein>
    <submittedName>
        <fullName evidence="2">Uncharacterized protein</fullName>
    </submittedName>
</protein>
<evidence type="ECO:0000256" key="1">
    <source>
        <dbReference type="SAM" id="SignalP"/>
    </source>
</evidence>
<dbReference type="EMBL" id="CP059732">
    <property type="protein sequence ID" value="QMW04510.1"/>
    <property type="molecule type" value="Genomic_DNA"/>
</dbReference>
<keyword evidence="1" id="KW-0732">Signal</keyword>
<name>A0A7G5H068_9BACT</name>
<evidence type="ECO:0000313" key="2">
    <source>
        <dbReference type="EMBL" id="QMW04510.1"/>
    </source>
</evidence>
<dbReference type="KEGG" id="sfol:H3H32_06095"/>